<protein>
    <submittedName>
        <fullName evidence="2">Anhydro-N-acetylmuramic acid kinase</fullName>
    </submittedName>
</protein>
<evidence type="ECO:0000259" key="1">
    <source>
        <dbReference type="PROSITE" id="PS51186"/>
    </source>
</evidence>
<reference evidence="2" key="1">
    <citation type="submission" date="2015-09" db="EMBL/GenBank/DDBJ databases">
        <authorList>
            <consortium name="Pathogen Informatics"/>
        </authorList>
    </citation>
    <scope>NUCLEOTIDE SEQUENCE</scope>
    <source>
        <strain evidence="2">2789STDY5834896</strain>
    </source>
</reference>
<name>A0A1C6K4S6_9FIRM</name>
<dbReference type="SUPFAM" id="SSF55729">
    <property type="entry name" value="Acyl-CoA N-acyltransferases (Nat)"/>
    <property type="match status" value="1"/>
</dbReference>
<dbReference type="InterPro" id="IPR016181">
    <property type="entry name" value="Acyl_CoA_acyltransferase"/>
</dbReference>
<dbReference type="InterPro" id="IPR000182">
    <property type="entry name" value="GNAT_dom"/>
</dbReference>
<gene>
    <name evidence="2" type="ORF">SAMEA3545359_02607</name>
</gene>
<dbReference type="PANTHER" id="PTHR43792">
    <property type="entry name" value="GNAT FAMILY, PUTATIVE (AFU_ORTHOLOGUE AFUA_3G00765)-RELATED-RELATED"/>
    <property type="match status" value="1"/>
</dbReference>
<feature type="domain" description="N-acetyltransferase" evidence="1">
    <location>
        <begin position="10"/>
        <end position="172"/>
    </location>
</feature>
<accession>A0A1C6K4S6</accession>
<dbReference type="AlphaFoldDB" id="A0A1C6K4S6"/>
<organism evidence="2">
    <name type="scientific">uncultured Anaerotruncus sp</name>
    <dbReference type="NCBI Taxonomy" id="905011"/>
    <lineage>
        <taxon>Bacteria</taxon>
        <taxon>Bacillati</taxon>
        <taxon>Bacillota</taxon>
        <taxon>Clostridia</taxon>
        <taxon>Eubacteriales</taxon>
        <taxon>Oscillospiraceae</taxon>
        <taxon>Anaerotruncus</taxon>
        <taxon>environmental samples</taxon>
    </lineage>
</organism>
<dbReference type="GO" id="GO:0016301">
    <property type="term" value="F:kinase activity"/>
    <property type="evidence" value="ECO:0007669"/>
    <property type="project" value="UniProtKB-KW"/>
</dbReference>
<dbReference type="InterPro" id="IPR051531">
    <property type="entry name" value="N-acetyltransferase"/>
</dbReference>
<proteinExistence type="predicted"/>
<sequence>MGFIRTTPRLILRPLTQNDWEDLAQILQDDQVMYAYGHHFQDADVQQWLDRQQQRYRQHGFGLWAVVEKQSGHMVGQVGLTLQPCLGRQVLEVGYLLKKRYWHRGYAREAAASCVQYAFCQLGATRVHAIIKCDNQPSLRVAQALGMTCRQTFTTRYYAGDMRHYLYAIDAPPQ</sequence>
<dbReference type="GO" id="GO:0016747">
    <property type="term" value="F:acyltransferase activity, transferring groups other than amino-acyl groups"/>
    <property type="evidence" value="ECO:0007669"/>
    <property type="project" value="InterPro"/>
</dbReference>
<keyword evidence="2" id="KW-0418">Kinase</keyword>
<evidence type="ECO:0000313" key="2">
    <source>
        <dbReference type="EMBL" id="SCJ89290.1"/>
    </source>
</evidence>
<dbReference type="EMBL" id="FMHG01000003">
    <property type="protein sequence ID" value="SCJ89290.1"/>
    <property type="molecule type" value="Genomic_DNA"/>
</dbReference>
<dbReference type="Gene3D" id="3.40.630.30">
    <property type="match status" value="1"/>
</dbReference>
<keyword evidence="2" id="KW-0808">Transferase</keyword>
<dbReference type="PROSITE" id="PS51186">
    <property type="entry name" value="GNAT"/>
    <property type="match status" value="1"/>
</dbReference>
<dbReference type="PANTHER" id="PTHR43792:SF1">
    <property type="entry name" value="N-ACETYLTRANSFERASE DOMAIN-CONTAINING PROTEIN"/>
    <property type="match status" value="1"/>
</dbReference>
<dbReference type="Pfam" id="PF13302">
    <property type="entry name" value="Acetyltransf_3"/>
    <property type="match status" value="1"/>
</dbReference>